<accession>A0AAF0UQ71</accession>
<reference evidence="1" key="1">
    <citation type="submission" date="2023-08" db="EMBL/GenBank/DDBJ databases">
        <title>A de novo genome assembly of Solanum verrucosum Schlechtendal, a Mexican diploid species geographically isolated from the other diploid A-genome species in potato relatives.</title>
        <authorList>
            <person name="Hosaka K."/>
        </authorList>
    </citation>
    <scope>NUCLEOTIDE SEQUENCE</scope>
    <source>
        <tissue evidence="1">Young leaves</tissue>
    </source>
</reference>
<dbReference type="GO" id="GO:0003723">
    <property type="term" value="F:RNA binding"/>
    <property type="evidence" value="ECO:0007669"/>
    <property type="project" value="InterPro"/>
</dbReference>
<dbReference type="Proteomes" id="UP001234989">
    <property type="component" value="Chromosome 10"/>
</dbReference>
<dbReference type="PANTHER" id="PTHR47926">
    <property type="entry name" value="PENTATRICOPEPTIDE REPEAT-CONTAINING PROTEIN"/>
    <property type="match status" value="1"/>
</dbReference>
<dbReference type="InterPro" id="IPR046848">
    <property type="entry name" value="E_motif"/>
</dbReference>
<gene>
    <name evidence="1" type="ORF">MTR67_044213</name>
</gene>
<protein>
    <submittedName>
        <fullName evidence="1">Uncharacterized protein</fullName>
    </submittedName>
</protein>
<evidence type="ECO:0000313" key="2">
    <source>
        <dbReference type="Proteomes" id="UP001234989"/>
    </source>
</evidence>
<dbReference type="EMBL" id="CP133621">
    <property type="protein sequence ID" value="WMV50828.1"/>
    <property type="molecule type" value="Genomic_DNA"/>
</dbReference>
<dbReference type="GO" id="GO:0009451">
    <property type="term" value="P:RNA modification"/>
    <property type="evidence" value="ECO:0007669"/>
    <property type="project" value="InterPro"/>
</dbReference>
<dbReference type="AlphaFoldDB" id="A0AAF0UQ71"/>
<keyword evidence="2" id="KW-1185">Reference proteome</keyword>
<dbReference type="Gene3D" id="1.25.40.10">
    <property type="entry name" value="Tetratricopeptide repeat domain"/>
    <property type="match status" value="1"/>
</dbReference>
<sequence length="122" mass="13501">MLQEGVEPYQVVFVVVLTACSHGGLVGERMKILTRVDIIKKKTHANDAVWGHFLAACKMHKDNERATYEVDMISESSPPPPDKAGIHVLLPNVYALGGKWTDVANVSISMKEREKKKNPDSS</sequence>
<organism evidence="1 2">
    <name type="scientific">Solanum verrucosum</name>
    <dbReference type="NCBI Taxonomy" id="315347"/>
    <lineage>
        <taxon>Eukaryota</taxon>
        <taxon>Viridiplantae</taxon>
        <taxon>Streptophyta</taxon>
        <taxon>Embryophyta</taxon>
        <taxon>Tracheophyta</taxon>
        <taxon>Spermatophyta</taxon>
        <taxon>Magnoliopsida</taxon>
        <taxon>eudicotyledons</taxon>
        <taxon>Gunneridae</taxon>
        <taxon>Pentapetalae</taxon>
        <taxon>asterids</taxon>
        <taxon>lamiids</taxon>
        <taxon>Solanales</taxon>
        <taxon>Solanaceae</taxon>
        <taxon>Solanoideae</taxon>
        <taxon>Solaneae</taxon>
        <taxon>Solanum</taxon>
    </lineage>
</organism>
<dbReference type="InterPro" id="IPR046960">
    <property type="entry name" value="PPR_At4g14850-like_plant"/>
</dbReference>
<dbReference type="Pfam" id="PF20431">
    <property type="entry name" value="E_motif"/>
    <property type="match status" value="1"/>
</dbReference>
<proteinExistence type="predicted"/>
<dbReference type="InterPro" id="IPR011990">
    <property type="entry name" value="TPR-like_helical_dom_sf"/>
</dbReference>
<name>A0AAF0UQ71_SOLVR</name>
<evidence type="ECO:0000313" key="1">
    <source>
        <dbReference type="EMBL" id="WMV50828.1"/>
    </source>
</evidence>